<dbReference type="InterPro" id="IPR022893">
    <property type="entry name" value="Shikimate_DH_fam"/>
</dbReference>
<comment type="caution">
    <text evidence="8">Lacks conserved residue(s) required for the propagation of feature annotation.</text>
</comment>
<dbReference type="Gene3D" id="3.40.50.10860">
    <property type="entry name" value="Leucine Dehydrogenase, chain A, domain 1"/>
    <property type="match status" value="1"/>
</dbReference>
<keyword evidence="5 8" id="KW-0560">Oxidoreductase</keyword>
<sequence length="272" mass="30788">MSKLYKLGVVGNPIEHSLSPFIHSRFARNENVNIEYLPYKVSEADFNNFIKEFFQDPLSRGLNITLPHKKSAAKIVGTISNEAKFINAVNTVAKEKEELSLFSTDGIGFISDISSKKKFNFKGANVLFIGAGAAAESILYKVAREEVSIISIMNRTQANAERLVRKFSNMTHINTFQNLKDSYDLIINCSSAGLTGEFDLTDKISTQKDTYFYDLNYSLVETPFCIWARTQSDNVYDGMGMLVHQAAHSFNKWFKVFPDTDLVLKDLEKMRE</sequence>
<dbReference type="EC" id="1.1.1.25" evidence="2 8"/>
<comment type="pathway">
    <text evidence="1 8">Metabolic intermediate biosynthesis; chorismate biosynthesis; chorismate from D-erythrose 4-phosphate and phosphoenolpyruvate: step 4/7.</text>
</comment>
<feature type="binding site" evidence="8">
    <location>
        <position position="65"/>
    </location>
    <ligand>
        <name>shikimate</name>
        <dbReference type="ChEBI" id="CHEBI:36208"/>
    </ligand>
</feature>
<feature type="binding site" evidence="8">
    <location>
        <position position="215"/>
    </location>
    <ligand>
        <name>NADP(+)</name>
        <dbReference type="ChEBI" id="CHEBI:58349"/>
    </ligand>
</feature>
<evidence type="ECO:0000256" key="4">
    <source>
        <dbReference type="ARBA" id="ARBA00022857"/>
    </source>
</evidence>
<keyword evidence="3 8" id="KW-0028">Amino-acid biosynthesis</keyword>
<dbReference type="GO" id="GO:0009423">
    <property type="term" value="P:chorismate biosynthetic process"/>
    <property type="evidence" value="ECO:0007669"/>
    <property type="project" value="UniProtKB-UniRule"/>
</dbReference>
<dbReference type="GO" id="GO:0050661">
    <property type="term" value="F:NADP binding"/>
    <property type="evidence" value="ECO:0007669"/>
    <property type="project" value="InterPro"/>
</dbReference>
<dbReference type="GO" id="GO:0004764">
    <property type="term" value="F:shikimate 3-dehydrogenase (NADP+) activity"/>
    <property type="evidence" value="ECO:0007669"/>
    <property type="project" value="UniProtKB-UniRule"/>
</dbReference>
<dbReference type="PANTHER" id="PTHR21089:SF1">
    <property type="entry name" value="BIFUNCTIONAL 3-DEHYDROQUINATE DEHYDRATASE_SHIKIMATE DEHYDROGENASE, CHLOROPLASTIC"/>
    <property type="match status" value="1"/>
</dbReference>
<feature type="binding site" evidence="8">
    <location>
        <position position="245"/>
    </location>
    <ligand>
        <name>shikimate</name>
        <dbReference type="ChEBI" id="CHEBI:36208"/>
    </ligand>
</feature>
<evidence type="ECO:0000256" key="3">
    <source>
        <dbReference type="ARBA" id="ARBA00022605"/>
    </source>
</evidence>
<reference evidence="12 13" key="1">
    <citation type="submission" date="2019-02" db="EMBL/GenBank/DDBJ databases">
        <title>Prokaryotic population dynamics and viral predation in marine succession experiment using metagenomics: the confinement effect.</title>
        <authorList>
            <person name="Haro-Moreno J.M."/>
            <person name="Rodriguez-Valera F."/>
            <person name="Lopez-Perez M."/>
        </authorList>
    </citation>
    <scope>NUCLEOTIDE SEQUENCE [LARGE SCALE GENOMIC DNA]</scope>
    <source>
        <strain evidence="12">MED-G164</strain>
    </source>
</reference>
<evidence type="ECO:0000256" key="5">
    <source>
        <dbReference type="ARBA" id="ARBA00023002"/>
    </source>
</evidence>
<dbReference type="UniPathway" id="UPA00053">
    <property type="reaction ID" value="UER00087"/>
</dbReference>
<evidence type="ECO:0000256" key="1">
    <source>
        <dbReference type="ARBA" id="ARBA00004871"/>
    </source>
</evidence>
<comment type="function">
    <text evidence="8">Involved in the biosynthesis of the chorismate, which leads to the biosynthesis of aromatic amino acids. Catalyzes the reversible NADPH linked reduction of 3-dehydroshikimate (DHSA) to yield shikimate (SA).</text>
</comment>
<feature type="binding site" evidence="8">
    <location>
        <position position="217"/>
    </location>
    <ligand>
        <name>shikimate</name>
        <dbReference type="ChEBI" id="CHEBI:36208"/>
    </ligand>
</feature>
<proteinExistence type="inferred from homology"/>
<dbReference type="GO" id="GO:0009073">
    <property type="term" value="P:aromatic amino acid family biosynthetic process"/>
    <property type="evidence" value="ECO:0007669"/>
    <property type="project" value="UniProtKB-KW"/>
</dbReference>
<dbReference type="Pfam" id="PF08501">
    <property type="entry name" value="Shikimate_dh_N"/>
    <property type="match status" value="1"/>
</dbReference>
<dbReference type="NCBIfam" id="NF001310">
    <property type="entry name" value="PRK00258.1-2"/>
    <property type="match status" value="1"/>
</dbReference>
<comment type="subunit">
    <text evidence="8">Homodimer.</text>
</comment>
<feature type="binding site" evidence="8">
    <location>
        <position position="105"/>
    </location>
    <ligand>
        <name>shikimate</name>
        <dbReference type="ChEBI" id="CHEBI:36208"/>
    </ligand>
</feature>
<feature type="binding site" evidence="8">
    <location>
        <position position="90"/>
    </location>
    <ligand>
        <name>shikimate</name>
        <dbReference type="ChEBI" id="CHEBI:36208"/>
    </ligand>
</feature>
<dbReference type="AlphaFoldDB" id="A0A520N323"/>
<dbReference type="Proteomes" id="UP000315283">
    <property type="component" value="Unassembled WGS sequence"/>
</dbReference>
<dbReference type="InterPro" id="IPR011342">
    <property type="entry name" value="Shikimate_DH"/>
</dbReference>
<feature type="domain" description="Shikimate dehydrogenase substrate binding N-terminal" evidence="10">
    <location>
        <begin position="9"/>
        <end position="92"/>
    </location>
</feature>
<name>A0A520N323_9GAMM</name>
<organism evidence="12 13">
    <name type="scientific">SAR86 cluster bacterium</name>
    <dbReference type="NCBI Taxonomy" id="2030880"/>
    <lineage>
        <taxon>Bacteria</taxon>
        <taxon>Pseudomonadati</taxon>
        <taxon>Pseudomonadota</taxon>
        <taxon>Gammaproteobacteria</taxon>
        <taxon>SAR86 cluster</taxon>
    </lineage>
</organism>
<dbReference type="InterPro" id="IPR036291">
    <property type="entry name" value="NAD(P)-bd_dom_sf"/>
</dbReference>
<comment type="catalytic activity">
    <reaction evidence="7 8">
        <text>shikimate + NADP(+) = 3-dehydroshikimate + NADPH + H(+)</text>
        <dbReference type="Rhea" id="RHEA:17737"/>
        <dbReference type="ChEBI" id="CHEBI:15378"/>
        <dbReference type="ChEBI" id="CHEBI:16630"/>
        <dbReference type="ChEBI" id="CHEBI:36208"/>
        <dbReference type="ChEBI" id="CHEBI:57783"/>
        <dbReference type="ChEBI" id="CHEBI:58349"/>
        <dbReference type="EC" id="1.1.1.25"/>
    </reaction>
</comment>
<feature type="domain" description="SDH C-terminal" evidence="11">
    <location>
        <begin position="238"/>
        <end position="265"/>
    </location>
</feature>
<dbReference type="GO" id="GO:0019632">
    <property type="term" value="P:shikimate metabolic process"/>
    <property type="evidence" value="ECO:0007669"/>
    <property type="project" value="InterPro"/>
</dbReference>
<dbReference type="GO" id="GO:0008652">
    <property type="term" value="P:amino acid biosynthetic process"/>
    <property type="evidence" value="ECO:0007669"/>
    <property type="project" value="UniProtKB-KW"/>
</dbReference>
<gene>
    <name evidence="8" type="primary">aroE</name>
    <name evidence="12" type="ORF">EVA97_03565</name>
</gene>
<evidence type="ECO:0000259" key="10">
    <source>
        <dbReference type="Pfam" id="PF08501"/>
    </source>
</evidence>
<feature type="binding site" evidence="8">
    <location>
        <position position="238"/>
    </location>
    <ligand>
        <name>NADP(+)</name>
        <dbReference type="ChEBI" id="CHEBI:58349"/>
    </ligand>
</feature>
<accession>A0A520N323</accession>
<feature type="domain" description="Quinate/shikimate 5-dehydrogenase/glutamyl-tRNA reductase" evidence="9">
    <location>
        <begin position="116"/>
        <end position="192"/>
    </location>
</feature>
<evidence type="ECO:0000256" key="7">
    <source>
        <dbReference type="ARBA" id="ARBA00049442"/>
    </source>
</evidence>
<dbReference type="SUPFAM" id="SSF51735">
    <property type="entry name" value="NAD(P)-binding Rossmann-fold domains"/>
    <property type="match status" value="1"/>
</dbReference>
<dbReference type="HAMAP" id="MF_00222">
    <property type="entry name" value="Shikimate_DH_AroE"/>
    <property type="match status" value="1"/>
</dbReference>
<dbReference type="Gene3D" id="3.40.50.720">
    <property type="entry name" value="NAD(P)-binding Rossmann-like Domain"/>
    <property type="match status" value="1"/>
</dbReference>
<dbReference type="EMBL" id="SHBJ01000025">
    <property type="protein sequence ID" value="RZO27882.1"/>
    <property type="molecule type" value="Genomic_DNA"/>
</dbReference>
<keyword evidence="4 8" id="KW-0521">NADP</keyword>
<evidence type="ECO:0000259" key="11">
    <source>
        <dbReference type="Pfam" id="PF18317"/>
    </source>
</evidence>
<dbReference type="SUPFAM" id="SSF53223">
    <property type="entry name" value="Aminoacid dehydrogenase-like, N-terminal domain"/>
    <property type="match status" value="1"/>
</dbReference>
<dbReference type="InterPro" id="IPR013708">
    <property type="entry name" value="Shikimate_DH-bd_N"/>
</dbReference>
<evidence type="ECO:0000313" key="13">
    <source>
        <dbReference type="Proteomes" id="UP000315283"/>
    </source>
</evidence>
<dbReference type="Pfam" id="PF18317">
    <property type="entry name" value="SDH_C"/>
    <property type="match status" value="1"/>
</dbReference>
<dbReference type="GO" id="GO:0005829">
    <property type="term" value="C:cytosol"/>
    <property type="evidence" value="ECO:0007669"/>
    <property type="project" value="TreeGrafter"/>
</dbReference>
<evidence type="ECO:0000259" key="9">
    <source>
        <dbReference type="Pfam" id="PF01488"/>
    </source>
</evidence>
<feature type="binding site" evidence="8">
    <location>
        <begin position="17"/>
        <end position="19"/>
    </location>
    <ligand>
        <name>shikimate</name>
        <dbReference type="ChEBI" id="CHEBI:36208"/>
    </ligand>
</feature>
<dbReference type="PANTHER" id="PTHR21089">
    <property type="entry name" value="SHIKIMATE DEHYDROGENASE"/>
    <property type="match status" value="1"/>
</dbReference>
<keyword evidence="6 8" id="KW-0057">Aromatic amino acid biosynthesis</keyword>
<evidence type="ECO:0000256" key="2">
    <source>
        <dbReference type="ARBA" id="ARBA00012962"/>
    </source>
</evidence>
<evidence type="ECO:0000313" key="12">
    <source>
        <dbReference type="EMBL" id="RZO27882.1"/>
    </source>
</evidence>
<dbReference type="Pfam" id="PF01488">
    <property type="entry name" value="Shikimate_DH"/>
    <property type="match status" value="1"/>
</dbReference>
<evidence type="ECO:0000256" key="8">
    <source>
        <dbReference type="HAMAP-Rule" id="MF_00222"/>
    </source>
</evidence>
<dbReference type="CDD" id="cd01065">
    <property type="entry name" value="NAD_bind_Shikimate_DH"/>
    <property type="match status" value="1"/>
</dbReference>
<protein>
    <recommendedName>
        <fullName evidence="2 8">Shikimate dehydrogenase (NADP(+))</fullName>
        <shortName evidence="8">SDH</shortName>
        <ecNumber evidence="2 8">1.1.1.25</ecNumber>
    </recommendedName>
</protein>
<feature type="active site" description="Proton acceptor" evidence="8">
    <location>
        <position position="69"/>
    </location>
</feature>
<dbReference type="InterPro" id="IPR041121">
    <property type="entry name" value="SDH_C"/>
</dbReference>
<dbReference type="InterPro" id="IPR006151">
    <property type="entry name" value="Shikm_DH/Glu-tRNA_Rdtase"/>
</dbReference>
<comment type="caution">
    <text evidence="12">The sequence shown here is derived from an EMBL/GenBank/DDBJ whole genome shotgun (WGS) entry which is preliminary data.</text>
</comment>
<dbReference type="InterPro" id="IPR046346">
    <property type="entry name" value="Aminoacid_DH-like_N_sf"/>
</dbReference>
<evidence type="ECO:0000256" key="6">
    <source>
        <dbReference type="ARBA" id="ARBA00023141"/>
    </source>
</evidence>
<dbReference type="NCBIfam" id="TIGR00507">
    <property type="entry name" value="aroE"/>
    <property type="match status" value="1"/>
</dbReference>
<comment type="similarity">
    <text evidence="8">Belongs to the shikimate dehydrogenase family.</text>
</comment>